<dbReference type="InterPro" id="IPR002104">
    <property type="entry name" value="Integrase_catalytic"/>
</dbReference>
<reference evidence="8" key="1">
    <citation type="journal article" date="2021" name="Proc. Natl. Acad. Sci. U.S.A.">
        <title>Global biogeography of chemosynthetic symbionts reveals both localized and globally distributed symbiont groups. .</title>
        <authorList>
            <person name="Osvatic J.T."/>
            <person name="Wilkins L.G.E."/>
            <person name="Leibrecht L."/>
            <person name="Leray M."/>
            <person name="Zauner S."/>
            <person name="Polzin J."/>
            <person name="Camacho Y."/>
            <person name="Gros O."/>
            <person name="van Gils J.A."/>
            <person name="Eisen J.A."/>
            <person name="Petersen J.M."/>
            <person name="Yuen B."/>
        </authorList>
    </citation>
    <scope>NUCLEOTIDE SEQUENCE</scope>
    <source>
        <strain evidence="8">MAGclacostrist055</strain>
    </source>
</reference>
<accession>A0A9E4TRF8</accession>
<dbReference type="InterPro" id="IPR011010">
    <property type="entry name" value="DNA_brk_join_enz"/>
</dbReference>
<protein>
    <submittedName>
        <fullName evidence="8">Site-specific integrase</fullName>
    </submittedName>
</protein>
<dbReference type="Pfam" id="PF02899">
    <property type="entry name" value="Phage_int_SAM_1"/>
    <property type="match status" value="1"/>
</dbReference>
<comment type="caution">
    <text evidence="8">The sequence shown here is derived from an EMBL/GenBank/DDBJ whole genome shotgun (WGS) entry which is preliminary data.</text>
</comment>
<gene>
    <name evidence="8" type="ORF">JAY77_03420</name>
</gene>
<dbReference type="InterPro" id="IPR004107">
    <property type="entry name" value="Integrase_SAM-like_N"/>
</dbReference>
<dbReference type="PANTHER" id="PTHR30349:SF64">
    <property type="entry name" value="PROPHAGE INTEGRASE INTD-RELATED"/>
    <property type="match status" value="1"/>
</dbReference>
<comment type="similarity">
    <text evidence="1">Belongs to the 'phage' integrase family.</text>
</comment>
<proteinExistence type="inferred from homology"/>
<dbReference type="InterPro" id="IPR013762">
    <property type="entry name" value="Integrase-like_cat_sf"/>
</dbReference>
<evidence type="ECO:0000313" key="9">
    <source>
        <dbReference type="Proteomes" id="UP000886674"/>
    </source>
</evidence>
<keyword evidence="4" id="KW-0233">DNA recombination</keyword>
<dbReference type="PROSITE" id="PS51900">
    <property type="entry name" value="CB"/>
    <property type="match status" value="1"/>
</dbReference>
<evidence type="ECO:0000256" key="4">
    <source>
        <dbReference type="ARBA" id="ARBA00023172"/>
    </source>
</evidence>
<evidence type="ECO:0000256" key="2">
    <source>
        <dbReference type="ARBA" id="ARBA00022908"/>
    </source>
</evidence>
<dbReference type="InterPro" id="IPR010998">
    <property type="entry name" value="Integrase_recombinase_N"/>
</dbReference>
<evidence type="ECO:0000256" key="5">
    <source>
        <dbReference type="PROSITE-ProRule" id="PRU01248"/>
    </source>
</evidence>
<name>A0A9E4TRF8_9GAMM</name>
<feature type="domain" description="Core-binding (CB)" evidence="7">
    <location>
        <begin position="107"/>
        <end position="191"/>
    </location>
</feature>
<dbReference type="GO" id="GO:0006310">
    <property type="term" value="P:DNA recombination"/>
    <property type="evidence" value="ECO:0007669"/>
    <property type="project" value="UniProtKB-KW"/>
</dbReference>
<sequence>MNIDLRPSTRRMIEASPAENEAIAFIEWLCTERYTDYTIDCHIRRLLFVMPQLWADASPPVLREAELLAVFGRERQPRSRFFVFAGTRRVYTRYLRAQGRLVAAPQPPFEDLIRRYDQYLTEVRGLSVSTRIHHTITLRSLLVHVPRLQRSLQRLSRDDLEHFILERSRQVTRHSLQHEVAHLRAFLRYAYDLGLVSERLDTLDTPRTYRDELPPRALPWPSVLQLLRSIDCTSRSGWRDLCILHLIAYYGLRPSEVVRLRLDSIDWEQALLHVYQSKTRSPLLLPLDARTLRLLQDYLQHGRTDSTSSMLFLRARCPYIPLERTAVGDIFRKRMREAGLPDCAKHVYWLRHTFAMRLLSRGVGMKAIGDVLGHHSFYGTSAYLRLDVAMLRDVALPVPCTEGGSYE</sequence>
<dbReference type="PROSITE" id="PS51898">
    <property type="entry name" value="TYR_RECOMBINASE"/>
    <property type="match status" value="1"/>
</dbReference>
<dbReference type="AlphaFoldDB" id="A0A9E4TRF8"/>
<dbReference type="EMBL" id="JAEPCR010000008">
    <property type="protein sequence ID" value="MCG7977185.1"/>
    <property type="molecule type" value="Genomic_DNA"/>
</dbReference>
<dbReference type="GO" id="GO:0015074">
    <property type="term" value="P:DNA integration"/>
    <property type="evidence" value="ECO:0007669"/>
    <property type="project" value="UniProtKB-KW"/>
</dbReference>
<evidence type="ECO:0000313" key="8">
    <source>
        <dbReference type="EMBL" id="MCG7977185.1"/>
    </source>
</evidence>
<dbReference type="Gene3D" id="1.10.443.10">
    <property type="entry name" value="Intergrase catalytic core"/>
    <property type="match status" value="1"/>
</dbReference>
<evidence type="ECO:0000256" key="1">
    <source>
        <dbReference type="ARBA" id="ARBA00008857"/>
    </source>
</evidence>
<dbReference type="InterPro" id="IPR044068">
    <property type="entry name" value="CB"/>
</dbReference>
<keyword evidence="3 5" id="KW-0238">DNA-binding</keyword>
<dbReference type="Gene3D" id="1.10.150.130">
    <property type="match status" value="1"/>
</dbReference>
<feature type="domain" description="Tyr recombinase" evidence="6">
    <location>
        <begin position="213"/>
        <end position="396"/>
    </location>
</feature>
<dbReference type="PANTHER" id="PTHR30349">
    <property type="entry name" value="PHAGE INTEGRASE-RELATED"/>
    <property type="match status" value="1"/>
</dbReference>
<dbReference type="SUPFAM" id="SSF56349">
    <property type="entry name" value="DNA breaking-rejoining enzymes"/>
    <property type="match status" value="1"/>
</dbReference>
<dbReference type="GO" id="GO:0003677">
    <property type="term" value="F:DNA binding"/>
    <property type="evidence" value="ECO:0007669"/>
    <property type="project" value="UniProtKB-UniRule"/>
</dbReference>
<keyword evidence="2" id="KW-0229">DNA integration</keyword>
<organism evidence="8 9">
    <name type="scientific">Candidatus Thiodiazotropha taylori</name>
    <dbReference type="NCBI Taxonomy" id="2792791"/>
    <lineage>
        <taxon>Bacteria</taxon>
        <taxon>Pseudomonadati</taxon>
        <taxon>Pseudomonadota</taxon>
        <taxon>Gammaproteobacteria</taxon>
        <taxon>Chromatiales</taxon>
        <taxon>Sedimenticolaceae</taxon>
        <taxon>Candidatus Thiodiazotropha</taxon>
    </lineage>
</organism>
<dbReference type="Proteomes" id="UP000886674">
    <property type="component" value="Unassembled WGS sequence"/>
</dbReference>
<dbReference type="Pfam" id="PF00589">
    <property type="entry name" value="Phage_integrase"/>
    <property type="match status" value="1"/>
</dbReference>
<evidence type="ECO:0000259" key="6">
    <source>
        <dbReference type="PROSITE" id="PS51898"/>
    </source>
</evidence>
<dbReference type="InterPro" id="IPR050090">
    <property type="entry name" value="Tyrosine_recombinase_XerCD"/>
</dbReference>
<evidence type="ECO:0000259" key="7">
    <source>
        <dbReference type="PROSITE" id="PS51900"/>
    </source>
</evidence>
<evidence type="ECO:0000256" key="3">
    <source>
        <dbReference type="ARBA" id="ARBA00023125"/>
    </source>
</evidence>